<evidence type="ECO:0000256" key="6">
    <source>
        <dbReference type="ARBA" id="ARBA00023125"/>
    </source>
</evidence>
<dbReference type="GO" id="GO:0106300">
    <property type="term" value="P:protein-DNA covalent cross-linking repair"/>
    <property type="evidence" value="ECO:0007669"/>
    <property type="project" value="InterPro"/>
</dbReference>
<proteinExistence type="inferred from homology"/>
<dbReference type="EMBL" id="PVZC01000006">
    <property type="protein sequence ID" value="PRX97252.1"/>
    <property type="molecule type" value="Genomic_DNA"/>
</dbReference>
<evidence type="ECO:0000256" key="1">
    <source>
        <dbReference type="ARBA" id="ARBA00008136"/>
    </source>
</evidence>
<keyword evidence="2 8" id="KW-0645">Protease</keyword>
<dbReference type="GO" id="GO:0008233">
    <property type="term" value="F:peptidase activity"/>
    <property type="evidence" value="ECO:0007669"/>
    <property type="project" value="UniProtKB-KW"/>
</dbReference>
<sequence>MCGRYVSSTNDQALFDLFEVRERIGEPAPPSWNVAPTDPVRVILDDPRAEGPAVRVLREVRWGLVPSWAKDVKVGARMINARVESVTEKPSFRSAAARRRCVVPADGYYEWQRDGGGKVPYYLHAPDESPLAFAGLYERWRDPAIPDDDPARWVWTCTIITTRAADTVGHIHDRTPLILPRSMVDDWLDPGTTAKAEVQRLLDAVPEPHLVPRRVGAAVGSVRNDGPQLVAPAG</sequence>
<dbReference type="GO" id="GO:0003697">
    <property type="term" value="F:single-stranded DNA binding"/>
    <property type="evidence" value="ECO:0007669"/>
    <property type="project" value="InterPro"/>
</dbReference>
<dbReference type="AlphaFoldDB" id="A0A2T0Q0C7"/>
<keyword evidence="10" id="KW-1185">Reference proteome</keyword>
<evidence type="ECO:0000313" key="9">
    <source>
        <dbReference type="EMBL" id="PRX97252.1"/>
    </source>
</evidence>
<dbReference type="InterPro" id="IPR003738">
    <property type="entry name" value="SRAP"/>
</dbReference>
<dbReference type="GO" id="GO:0016829">
    <property type="term" value="F:lyase activity"/>
    <property type="evidence" value="ECO:0007669"/>
    <property type="project" value="UniProtKB-KW"/>
</dbReference>
<name>A0A2T0Q0C7_9ACTN</name>
<reference evidence="9 10" key="1">
    <citation type="submission" date="2018-03" db="EMBL/GenBank/DDBJ databases">
        <title>Genomic Encyclopedia of Archaeal and Bacterial Type Strains, Phase II (KMG-II): from individual species to whole genera.</title>
        <authorList>
            <person name="Goeker M."/>
        </authorList>
    </citation>
    <scope>NUCLEOTIDE SEQUENCE [LARGE SCALE GENOMIC DNA]</scope>
    <source>
        <strain evidence="9 10">DSM 45601</strain>
    </source>
</reference>
<keyword evidence="3" id="KW-0227">DNA damage</keyword>
<comment type="similarity">
    <text evidence="1 8">Belongs to the SOS response-associated peptidase family.</text>
</comment>
<dbReference type="Proteomes" id="UP000237846">
    <property type="component" value="Unassembled WGS sequence"/>
</dbReference>
<dbReference type="Gene3D" id="3.90.1680.10">
    <property type="entry name" value="SOS response associated peptidase-like"/>
    <property type="match status" value="1"/>
</dbReference>
<dbReference type="PANTHER" id="PTHR13604">
    <property type="entry name" value="DC12-RELATED"/>
    <property type="match status" value="1"/>
</dbReference>
<dbReference type="InterPro" id="IPR036590">
    <property type="entry name" value="SRAP-like"/>
</dbReference>
<dbReference type="RefSeq" id="WP_106249158.1">
    <property type="nucleotide sequence ID" value="NZ_PVZC01000006.1"/>
</dbReference>
<evidence type="ECO:0000256" key="5">
    <source>
        <dbReference type="ARBA" id="ARBA00023124"/>
    </source>
</evidence>
<organism evidence="9 10">
    <name type="scientific">Allonocardiopsis opalescens</name>
    <dbReference type="NCBI Taxonomy" id="1144618"/>
    <lineage>
        <taxon>Bacteria</taxon>
        <taxon>Bacillati</taxon>
        <taxon>Actinomycetota</taxon>
        <taxon>Actinomycetes</taxon>
        <taxon>Streptosporangiales</taxon>
        <taxon>Allonocardiopsis</taxon>
    </lineage>
</organism>
<keyword evidence="5" id="KW-0190">Covalent protein-DNA linkage</keyword>
<keyword evidence="7" id="KW-0456">Lyase</keyword>
<evidence type="ECO:0000256" key="3">
    <source>
        <dbReference type="ARBA" id="ARBA00022763"/>
    </source>
</evidence>
<dbReference type="EC" id="3.4.-.-" evidence="8"/>
<evidence type="ECO:0000256" key="4">
    <source>
        <dbReference type="ARBA" id="ARBA00022801"/>
    </source>
</evidence>
<keyword evidence="4 8" id="KW-0378">Hydrolase</keyword>
<evidence type="ECO:0000256" key="8">
    <source>
        <dbReference type="RuleBase" id="RU364100"/>
    </source>
</evidence>
<dbReference type="Pfam" id="PF02586">
    <property type="entry name" value="SRAP"/>
    <property type="match status" value="1"/>
</dbReference>
<accession>A0A2T0Q0C7</accession>
<dbReference type="OrthoDB" id="9782620at2"/>
<protein>
    <recommendedName>
        <fullName evidence="8">Abasic site processing protein</fullName>
        <ecNumber evidence="8">3.4.-.-</ecNumber>
    </recommendedName>
</protein>
<dbReference type="GO" id="GO:0006508">
    <property type="term" value="P:proteolysis"/>
    <property type="evidence" value="ECO:0007669"/>
    <property type="project" value="UniProtKB-KW"/>
</dbReference>
<dbReference type="SUPFAM" id="SSF143081">
    <property type="entry name" value="BB1717-like"/>
    <property type="match status" value="1"/>
</dbReference>
<keyword evidence="6" id="KW-0238">DNA-binding</keyword>
<evidence type="ECO:0000256" key="2">
    <source>
        <dbReference type="ARBA" id="ARBA00022670"/>
    </source>
</evidence>
<gene>
    <name evidence="9" type="ORF">CLV72_106289</name>
</gene>
<dbReference type="PANTHER" id="PTHR13604:SF0">
    <property type="entry name" value="ABASIC SITE PROCESSING PROTEIN HMCES"/>
    <property type="match status" value="1"/>
</dbReference>
<evidence type="ECO:0000256" key="7">
    <source>
        <dbReference type="ARBA" id="ARBA00023239"/>
    </source>
</evidence>
<evidence type="ECO:0000313" key="10">
    <source>
        <dbReference type="Proteomes" id="UP000237846"/>
    </source>
</evidence>
<comment type="caution">
    <text evidence="9">The sequence shown here is derived from an EMBL/GenBank/DDBJ whole genome shotgun (WGS) entry which is preliminary data.</text>
</comment>